<dbReference type="Pfam" id="PF00069">
    <property type="entry name" value="Pkinase"/>
    <property type="match status" value="1"/>
</dbReference>
<dbReference type="PROSITE" id="PS50011">
    <property type="entry name" value="PROTEIN_KINASE_DOM"/>
    <property type="match status" value="1"/>
</dbReference>
<feature type="binding site" evidence="9">
    <location>
        <position position="57"/>
    </location>
    <ligand>
        <name>ATP</name>
        <dbReference type="ChEBI" id="CHEBI:30616"/>
    </ligand>
</feature>
<dbReference type="PANTHER" id="PTHR24343:SF541">
    <property type="entry name" value="SERINE_THREONINE-PROTEIN KINASE SKS1-RELATED"/>
    <property type="match status" value="1"/>
</dbReference>
<protein>
    <recommendedName>
        <fullName evidence="1">non-specific serine/threonine protein kinase</fullName>
        <ecNumber evidence="1">2.7.11.1</ecNumber>
    </recommendedName>
</protein>
<evidence type="ECO:0000256" key="3">
    <source>
        <dbReference type="ARBA" id="ARBA00022679"/>
    </source>
</evidence>
<evidence type="ECO:0000256" key="4">
    <source>
        <dbReference type="ARBA" id="ARBA00022741"/>
    </source>
</evidence>
<keyword evidence="2" id="KW-0723">Serine/threonine-protein kinase</keyword>
<dbReference type="InterPro" id="IPR008271">
    <property type="entry name" value="Ser/Thr_kinase_AS"/>
</dbReference>
<evidence type="ECO:0000256" key="2">
    <source>
        <dbReference type="ARBA" id="ARBA00022527"/>
    </source>
</evidence>
<comment type="caution">
    <text evidence="12">The sequence shown here is derived from an EMBL/GenBank/DDBJ whole genome shotgun (WGS) entry which is preliminary data.</text>
</comment>
<evidence type="ECO:0000256" key="8">
    <source>
        <dbReference type="ARBA" id="ARBA00048679"/>
    </source>
</evidence>
<evidence type="ECO:0000259" key="11">
    <source>
        <dbReference type="PROSITE" id="PS50011"/>
    </source>
</evidence>
<dbReference type="SUPFAM" id="SSF56112">
    <property type="entry name" value="Protein kinase-like (PK-like)"/>
    <property type="match status" value="1"/>
</dbReference>
<name>A0A8H5GD45_9AGAR</name>
<evidence type="ECO:0000256" key="6">
    <source>
        <dbReference type="ARBA" id="ARBA00022840"/>
    </source>
</evidence>
<dbReference type="PROSITE" id="PS00108">
    <property type="entry name" value="PROTEIN_KINASE_ST"/>
    <property type="match status" value="1"/>
</dbReference>
<feature type="compositionally biased region" description="Polar residues" evidence="10">
    <location>
        <begin position="680"/>
        <end position="689"/>
    </location>
</feature>
<dbReference type="Gene3D" id="1.10.510.10">
    <property type="entry name" value="Transferase(Phosphotransferase) domain 1"/>
    <property type="match status" value="1"/>
</dbReference>
<keyword evidence="6 9" id="KW-0067">ATP-binding</keyword>
<dbReference type="AlphaFoldDB" id="A0A8H5GD45"/>
<evidence type="ECO:0000256" key="1">
    <source>
        <dbReference type="ARBA" id="ARBA00012513"/>
    </source>
</evidence>
<dbReference type="PROSITE" id="PS00107">
    <property type="entry name" value="PROTEIN_KINASE_ATP"/>
    <property type="match status" value="1"/>
</dbReference>
<dbReference type="GO" id="GO:0005634">
    <property type="term" value="C:nucleus"/>
    <property type="evidence" value="ECO:0007669"/>
    <property type="project" value="TreeGrafter"/>
</dbReference>
<keyword evidence="3" id="KW-0808">Transferase</keyword>
<evidence type="ECO:0000256" key="5">
    <source>
        <dbReference type="ARBA" id="ARBA00022777"/>
    </source>
</evidence>
<dbReference type="SMART" id="SM00220">
    <property type="entry name" value="S_TKc"/>
    <property type="match status" value="1"/>
</dbReference>
<dbReference type="GO" id="GO:0005737">
    <property type="term" value="C:cytoplasm"/>
    <property type="evidence" value="ECO:0007669"/>
    <property type="project" value="TreeGrafter"/>
</dbReference>
<dbReference type="InterPro" id="IPR000719">
    <property type="entry name" value="Prot_kinase_dom"/>
</dbReference>
<dbReference type="GO" id="GO:0004674">
    <property type="term" value="F:protein serine/threonine kinase activity"/>
    <property type="evidence" value="ECO:0007669"/>
    <property type="project" value="UniProtKB-KW"/>
</dbReference>
<accession>A0A8H5GD45</accession>
<keyword evidence="5" id="KW-0418">Kinase</keyword>
<comment type="catalytic activity">
    <reaction evidence="7">
        <text>L-threonyl-[protein] + ATP = O-phospho-L-threonyl-[protein] + ADP + H(+)</text>
        <dbReference type="Rhea" id="RHEA:46608"/>
        <dbReference type="Rhea" id="RHEA-COMP:11060"/>
        <dbReference type="Rhea" id="RHEA-COMP:11605"/>
        <dbReference type="ChEBI" id="CHEBI:15378"/>
        <dbReference type="ChEBI" id="CHEBI:30013"/>
        <dbReference type="ChEBI" id="CHEBI:30616"/>
        <dbReference type="ChEBI" id="CHEBI:61977"/>
        <dbReference type="ChEBI" id="CHEBI:456216"/>
        <dbReference type="EC" id="2.7.11.1"/>
    </reaction>
</comment>
<evidence type="ECO:0000256" key="9">
    <source>
        <dbReference type="PROSITE-ProRule" id="PRU10141"/>
    </source>
</evidence>
<dbReference type="EMBL" id="JAACJM010000037">
    <property type="protein sequence ID" value="KAF5362742.1"/>
    <property type="molecule type" value="Genomic_DNA"/>
</dbReference>
<dbReference type="GO" id="GO:0005524">
    <property type="term" value="F:ATP binding"/>
    <property type="evidence" value="ECO:0007669"/>
    <property type="project" value="UniProtKB-UniRule"/>
</dbReference>
<feature type="region of interest" description="Disordered" evidence="10">
    <location>
        <begin position="637"/>
        <end position="704"/>
    </location>
</feature>
<keyword evidence="13" id="KW-1185">Reference proteome</keyword>
<feature type="region of interest" description="Disordered" evidence="10">
    <location>
        <begin position="398"/>
        <end position="448"/>
    </location>
</feature>
<gene>
    <name evidence="12" type="ORF">D9758_011712</name>
</gene>
<reference evidence="12 13" key="1">
    <citation type="journal article" date="2020" name="ISME J.">
        <title>Uncovering the hidden diversity of litter-decomposition mechanisms in mushroom-forming fungi.</title>
        <authorList>
            <person name="Floudas D."/>
            <person name="Bentzer J."/>
            <person name="Ahren D."/>
            <person name="Johansson T."/>
            <person name="Persson P."/>
            <person name="Tunlid A."/>
        </authorList>
    </citation>
    <scope>NUCLEOTIDE SEQUENCE [LARGE SCALE GENOMIC DNA]</scope>
    <source>
        <strain evidence="12 13">CBS 291.85</strain>
    </source>
</reference>
<feature type="domain" description="Protein kinase" evidence="11">
    <location>
        <begin position="21"/>
        <end position="304"/>
    </location>
</feature>
<dbReference type="Proteomes" id="UP000559256">
    <property type="component" value="Unassembled WGS sequence"/>
</dbReference>
<organism evidence="12 13">
    <name type="scientific">Tetrapyrgos nigripes</name>
    <dbReference type="NCBI Taxonomy" id="182062"/>
    <lineage>
        <taxon>Eukaryota</taxon>
        <taxon>Fungi</taxon>
        <taxon>Dikarya</taxon>
        <taxon>Basidiomycota</taxon>
        <taxon>Agaricomycotina</taxon>
        <taxon>Agaricomycetes</taxon>
        <taxon>Agaricomycetidae</taxon>
        <taxon>Agaricales</taxon>
        <taxon>Marasmiineae</taxon>
        <taxon>Marasmiaceae</taxon>
        <taxon>Tetrapyrgos</taxon>
    </lineage>
</organism>
<dbReference type="InterPro" id="IPR011009">
    <property type="entry name" value="Kinase-like_dom_sf"/>
</dbReference>
<evidence type="ECO:0000313" key="12">
    <source>
        <dbReference type="EMBL" id="KAF5362742.1"/>
    </source>
</evidence>
<feature type="compositionally biased region" description="Polar residues" evidence="10">
    <location>
        <begin position="409"/>
        <end position="434"/>
    </location>
</feature>
<evidence type="ECO:0000256" key="10">
    <source>
        <dbReference type="SAM" id="MobiDB-lite"/>
    </source>
</evidence>
<evidence type="ECO:0000256" key="7">
    <source>
        <dbReference type="ARBA" id="ARBA00047899"/>
    </source>
</evidence>
<keyword evidence="4 9" id="KW-0547">Nucleotide-binding</keyword>
<dbReference type="InterPro" id="IPR017441">
    <property type="entry name" value="Protein_kinase_ATP_BS"/>
</dbReference>
<comment type="catalytic activity">
    <reaction evidence="8">
        <text>L-seryl-[protein] + ATP = O-phospho-L-seryl-[protein] + ADP + H(+)</text>
        <dbReference type="Rhea" id="RHEA:17989"/>
        <dbReference type="Rhea" id="RHEA-COMP:9863"/>
        <dbReference type="Rhea" id="RHEA-COMP:11604"/>
        <dbReference type="ChEBI" id="CHEBI:15378"/>
        <dbReference type="ChEBI" id="CHEBI:29999"/>
        <dbReference type="ChEBI" id="CHEBI:30616"/>
        <dbReference type="ChEBI" id="CHEBI:83421"/>
        <dbReference type="ChEBI" id="CHEBI:456216"/>
        <dbReference type="EC" id="2.7.11.1"/>
    </reaction>
</comment>
<dbReference type="EC" id="2.7.11.1" evidence="1"/>
<dbReference type="PANTHER" id="PTHR24343">
    <property type="entry name" value="SERINE/THREONINE KINASE"/>
    <property type="match status" value="1"/>
</dbReference>
<dbReference type="OrthoDB" id="541276at2759"/>
<evidence type="ECO:0000313" key="13">
    <source>
        <dbReference type="Proteomes" id="UP000559256"/>
    </source>
</evidence>
<sequence length="777" mass="85293">MVASPCPLPDFTGFVIKEAQLLLGESLGSGAFGRVHEATFVGSDFHKHYSRSPIAVKCLMRPPPSQGLERDSLQARELALHQKVSDHNNVVTIHQIVVDKSHFYVVMDRCEGDLFEAIVDRKLFRENDDLVRSVFLQLLDAVEFCHQKGVFHRDLKPRNILFSGYKTRKLEEMKTIEVRLADFGLATTNRASNTIGCGTSRYMSPESFGKEFRATAAYSTLHSDIWSLGVILFNMITAHNPWNTPSIVDEHFSSFLVDPNYLLRKYHISVETNNILLRIFDIDPASRISLSKLKNEVRSARTFFRRDGVTRDTSLSVFPSPVPASSLQTISSFDHHSRIRHIVPSPMPTPQSQALETSYFLLQSPRPRPFLSVQTLPQANMFPPPPFLLQGGGVFSPSVPAETCRHPSETSPPVSPLSPSNYAGNTPNPKWTHTPNRPLPQPPQQRRGKVNMHIVLPPPSFPSRRNFKTGGALASASPSEPLVFSPRTIPPTISEEYPFPFTRPLATVIKKQDRHDTELKSEAEDISVVSEFGGPSLKGHRPTCTHTIVHTHAAATVHAHRYTRNATSTGAHAHTTGYDHANASGYEYGYPSSLSAVSVDEAISPPASLGPNTPEAHVVPVSYIPFPPDHQNYTYAVSGKGKSYNNPNSVSPMVELSRDQCHSESGSGSGSGSGSPPSEIFQSGTGTSSLHRRLASSGSSAVDVKRSLRRKNRISLDTHERLVLKEELGIVDIVPAPGGFGVGASVPRPSSLERSRTASLGLLGKKIWKGTKRVFSG</sequence>
<proteinExistence type="predicted"/>